<evidence type="ECO:0000313" key="3">
    <source>
        <dbReference type="EnsemblMetazoa" id="PPA37122.1"/>
    </source>
</evidence>
<protein>
    <submittedName>
        <fullName evidence="3">Uncharacterized protein</fullName>
    </submittedName>
</protein>
<keyword evidence="4" id="KW-1185">Reference proteome</keyword>
<keyword evidence="2" id="KW-0732">Signal</keyword>
<evidence type="ECO:0000313" key="4">
    <source>
        <dbReference type="Proteomes" id="UP000005239"/>
    </source>
</evidence>
<dbReference type="AlphaFoldDB" id="A0A2A6BEL1"/>
<dbReference type="GO" id="GO:0051015">
    <property type="term" value="F:actin filament binding"/>
    <property type="evidence" value="ECO:0000318"/>
    <property type="project" value="GO_Central"/>
</dbReference>
<feature type="compositionally biased region" description="Polar residues" evidence="1">
    <location>
        <begin position="158"/>
        <end position="177"/>
    </location>
</feature>
<sequence>MKLFLLVFPLLLRTAESACINCGGADKTSAKRFKMPNKSVFTRLAGIELMEIFEITSQNNHEVGAQQCDAHAECAVFECVTISIRCRFNLPNKLCVLASEYARLSEDLTKGPFETIVFVKVRGKFTKALPKEKEACIDKSEYEDYVKHEVDKWLNPSPKKSTSAHGSSSPTTVSEPAQSQFAIAPHRCLPYSLQRPSSHHPWPARLLRLPARHQEEPPLERVRPLLRAAAEVCFVSLRSWNRSCSETTTGIGSAATSTASESMSKASSSVSTPESSTTSTRAQTNPSTTTEPEKTTTSAAGTNLASDSTRTLIRFRHQANHHERSRNHVDVDHNHLHAWRSSDCSRDVLDFRLDRIALSDDSSVPTTPTTVSKRAEDGVKRSTNGISQSTSITDESTTIDDVSTTQQRGEVVENEEPSSTESSPGTEESSTTTDYAEKVSTTVEPKEDDDSKYSEEKGGQAEIPEKTKEFPGGRYRIKNTADGYNLRAKDKKDVEMSSEWDSRTNWDIVERIDWWAIRRVIIIQSAYHSGRFLRADVNNVVNLAPAAQTWEEWTVVDNGDRTWSFLSYDKTWLIMGKGRKVTHTRDSSKAARFLLEPVM</sequence>
<proteinExistence type="predicted"/>
<dbReference type="PANTHER" id="PTHR33351:SF1">
    <property type="entry name" value="IG-LIKE DOMAIN-CONTAINING PROTEIN-RELATED"/>
    <property type="match status" value="1"/>
</dbReference>
<gene>
    <name evidence="3" type="primary">WBGene00275491</name>
</gene>
<dbReference type="CDD" id="cd00257">
    <property type="entry name" value="beta-trefoil_FSCN-like"/>
    <property type="match status" value="1"/>
</dbReference>
<dbReference type="InterPro" id="IPR008999">
    <property type="entry name" value="Actin-crosslinking"/>
</dbReference>
<dbReference type="GO" id="GO:0030041">
    <property type="term" value="P:actin filament polymerization"/>
    <property type="evidence" value="ECO:0000318"/>
    <property type="project" value="GO_Central"/>
</dbReference>
<feature type="region of interest" description="Disordered" evidence="1">
    <location>
        <begin position="360"/>
        <end position="474"/>
    </location>
</feature>
<feature type="compositionally biased region" description="Low complexity" evidence="1">
    <location>
        <begin position="245"/>
        <end position="298"/>
    </location>
</feature>
<accession>A0A2A6BEL1</accession>
<feature type="compositionally biased region" description="Low complexity" evidence="1">
    <location>
        <begin position="419"/>
        <end position="433"/>
    </location>
</feature>
<feature type="chain" id="PRO_5043949374" evidence="2">
    <location>
        <begin position="18"/>
        <end position="599"/>
    </location>
</feature>
<dbReference type="Gene3D" id="2.80.10.50">
    <property type="match status" value="1"/>
</dbReference>
<reference evidence="4" key="1">
    <citation type="journal article" date="2008" name="Nat. Genet.">
        <title>The Pristionchus pacificus genome provides a unique perspective on nematode lifestyle and parasitism.</title>
        <authorList>
            <person name="Dieterich C."/>
            <person name="Clifton S.W."/>
            <person name="Schuster L.N."/>
            <person name="Chinwalla A."/>
            <person name="Delehaunty K."/>
            <person name="Dinkelacker I."/>
            <person name="Fulton L."/>
            <person name="Fulton R."/>
            <person name="Godfrey J."/>
            <person name="Minx P."/>
            <person name="Mitreva M."/>
            <person name="Roeseler W."/>
            <person name="Tian H."/>
            <person name="Witte H."/>
            <person name="Yang S.P."/>
            <person name="Wilson R.K."/>
            <person name="Sommer R.J."/>
        </authorList>
    </citation>
    <scope>NUCLEOTIDE SEQUENCE [LARGE SCALE GENOMIC DNA]</scope>
    <source>
        <strain evidence="4">PS312</strain>
    </source>
</reference>
<evidence type="ECO:0000256" key="1">
    <source>
        <dbReference type="SAM" id="MobiDB-lite"/>
    </source>
</evidence>
<feature type="region of interest" description="Disordered" evidence="1">
    <location>
        <begin position="156"/>
        <end position="177"/>
    </location>
</feature>
<feature type="compositionally biased region" description="Basic and acidic residues" evidence="1">
    <location>
        <begin position="449"/>
        <end position="471"/>
    </location>
</feature>
<feature type="compositionally biased region" description="Low complexity" evidence="1">
    <location>
        <begin position="360"/>
        <end position="372"/>
    </location>
</feature>
<dbReference type="EnsemblMetazoa" id="PPA37122.1">
    <property type="protein sequence ID" value="PPA37122.1"/>
    <property type="gene ID" value="WBGene00275491"/>
</dbReference>
<accession>A0A8R1YV81</accession>
<dbReference type="GO" id="GO:0015629">
    <property type="term" value="C:actin cytoskeleton"/>
    <property type="evidence" value="ECO:0000318"/>
    <property type="project" value="GO_Central"/>
</dbReference>
<feature type="compositionally biased region" description="Low complexity" evidence="1">
    <location>
        <begin position="386"/>
        <end position="405"/>
    </location>
</feature>
<name>A0A2A6BEL1_PRIPA</name>
<dbReference type="Proteomes" id="UP000005239">
    <property type="component" value="Unassembled WGS sequence"/>
</dbReference>
<dbReference type="InterPro" id="IPR052883">
    <property type="entry name" value="Hisactophilin"/>
</dbReference>
<evidence type="ECO:0000256" key="2">
    <source>
        <dbReference type="SAM" id="SignalP"/>
    </source>
</evidence>
<reference evidence="3" key="2">
    <citation type="submission" date="2022-06" db="UniProtKB">
        <authorList>
            <consortium name="EnsemblMetazoa"/>
        </authorList>
    </citation>
    <scope>IDENTIFICATION</scope>
    <source>
        <strain evidence="3">PS312</strain>
    </source>
</reference>
<feature type="compositionally biased region" description="Polar residues" evidence="1">
    <location>
        <begin position="299"/>
        <end position="308"/>
    </location>
</feature>
<dbReference type="SUPFAM" id="SSF50405">
    <property type="entry name" value="Actin-crosslinking proteins"/>
    <property type="match status" value="1"/>
</dbReference>
<dbReference type="PANTHER" id="PTHR33351">
    <property type="entry name" value="HISACTOPHILIN-1-RELATED"/>
    <property type="match status" value="1"/>
</dbReference>
<feature type="region of interest" description="Disordered" evidence="1">
    <location>
        <begin position="245"/>
        <end position="308"/>
    </location>
</feature>
<feature type="signal peptide" evidence="2">
    <location>
        <begin position="1"/>
        <end position="17"/>
    </location>
</feature>
<organism evidence="3 4">
    <name type="scientific">Pristionchus pacificus</name>
    <name type="common">Parasitic nematode worm</name>
    <dbReference type="NCBI Taxonomy" id="54126"/>
    <lineage>
        <taxon>Eukaryota</taxon>
        <taxon>Metazoa</taxon>
        <taxon>Ecdysozoa</taxon>
        <taxon>Nematoda</taxon>
        <taxon>Chromadorea</taxon>
        <taxon>Rhabditida</taxon>
        <taxon>Rhabditina</taxon>
        <taxon>Diplogasteromorpha</taxon>
        <taxon>Diplogasteroidea</taxon>
        <taxon>Neodiplogasteridae</taxon>
        <taxon>Pristionchus</taxon>
    </lineage>
</organism>